<dbReference type="InterPro" id="IPR004573">
    <property type="entry name" value="rRNA_ssu_MeTfrase_B"/>
</dbReference>
<dbReference type="OrthoDB" id="9810297at2"/>
<dbReference type="Proteomes" id="UP000265801">
    <property type="component" value="Unassembled WGS sequence"/>
</dbReference>
<protein>
    <recommendedName>
        <fullName evidence="4">16S rRNA (cytosine(967)-C(5))-methyltransferase</fullName>
        <ecNumber evidence="4">2.1.1.176</ecNumber>
    </recommendedName>
    <alternativeName>
        <fullName evidence="11">16S rRNA m5C967 methyltransferase</fullName>
    </alternativeName>
    <alternativeName>
        <fullName evidence="12">rRNA (cytosine-C(5)-)-methyltransferase RsmB</fullName>
    </alternativeName>
</protein>
<dbReference type="InterPro" id="IPR006027">
    <property type="entry name" value="NusB_RsmB_TIM44"/>
</dbReference>
<dbReference type="PRINTS" id="PR02008">
    <property type="entry name" value="RCMTFAMILY"/>
</dbReference>
<evidence type="ECO:0000256" key="14">
    <source>
        <dbReference type="PROSITE-ProRule" id="PRU01023"/>
    </source>
</evidence>
<dbReference type="InterPro" id="IPR018314">
    <property type="entry name" value="RsmB/NOL1/NOP2-like_CS"/>
</dbReference>
<comment type="similarity">
    <text evidence="3 14">Belongs to the class I-like SAM-binding methyltransferase superfamily. RsmB/NOP family.</text>
</comment>
<evidence type="ECO:0000256" key="10">
    <source>
        <dbReference type="ARBA" id="ARBA00022884"/>
    </source>
</evidence>
<dbReference type="PROSITE" id="PS51686">
    <property type="entry name" value="SAM_MT_RSMB_NOP"/>
    <property type="match status" value="1"/>
</dbReference>
<dbReference type="SUPFAM" id="SSF53335">
    <property type="entry name" value="S-adenosyl-L-methionine-dependent methyltransferases"/>
    <property type="match status" value="1"/>
</dbReference>
<organism evidence="16 17">
    <name type="scientific">Bacillus salacetis</name>
    <dbReference type="NCBI Taxonomy" id="2315464"/>
    <lineage>
        <taxon>Bacteria</taxon>
        <taxon>Bacillati</taxon>
        <taxon>Bacillota</taxon>
        <taxon>Bacilli</taxon>
        <taxon>Bacillales</taxon>
        <taxon>Bacillaceae</taxon>
        <taxon>Bacillus</taxon>
    </lineage>
</organism>
<dbReference type="FunFam" id="3.30.70.1170:FF:000003">
    <property type="entry name" value="16S rRNA (Cytosine(967)-C(5))-methyltransferase RsmB"/>
    <property type="match status" value="1"/>
</dbReference>
<dbReference type="PANTHER" id="PTHR22807">
    <property type="entry name" value="NOP2 YEAST -RELATED NOL1/NOP2/FMU SUN DOMAIN-CONTAINING"/>
    <property type="match status" value="1"/>
</dbReference>
<dbReference type="InterPro" id="IPR049560">
    <property type="entry name" value="MeTrfase_RsmB-F_NOP2_cat"/>
</dbReference>
<dbReference type="InterPro" id="IPR023267">
    <property type="entry name" value="RCMT"/>
</dbReference>
<dbReference type="InterPro" id="IPR001678">
    <property type="entry name" value="MeTrfase_RsmB-F_NOP2_dom"/>
</dbReference>
<evidence type="ECO:0000256" key="7">
    <source>
        <dbReference type="ARBA" id="ARBA00022603"/>
    </source>
</evidence>
<dbReference type="AlphaFoldDB" id="A0A3A1R838"/>
<keyword evidence="8 14" id="KW-0808">Transferase</keyword>
<evidence type="ECO:0000256" key="6">
    <source>
        <dbReference type="ARBA" id="ARBA00022552"/>
    </source>
</evidence>
<proteinExistence type="inferred from homology"/>
<dbReference type="PROSITE" id="PS01153">
    <property type="entry name" value="NOL1_NOP2_SUN"/>
    <property type="match status" value="1"/>
</dbReference>
<feature type="active site" description="Nucleophile" evidence="14">
    <location>
        <position position="382"/>
    </location>
</feature>
<dbReference type="Pfam" id="PF22458">
    <property type="entry name" value="RsmF-B_ferredox"/>
    <property type="match status" value="1"/>
</dbReference>
<evidence type="ECO:0000259" key="15">
    <source>
        <dbReference type="PROSITE" id="PS51686"/>
    </source>
</evidence>
<gene>
    <name evidence="16" type="primary">rsmB</name>
    <name evidence="16" type="ORF">D3H55_05485</name>
</gene>
<feature type="binding site" evidence="14">
    <location>
        <position position="329"/>
    </location>
    <ligand>
        <name>S-adenosyl-L-methionine</name>
        <dbReference type="ChEBI" id="CHEBI:59789"/>
    </ligand>
</feature>
<keyword evidence="17" id="KW-1185">Reference proteome</keyword>
<dbReference type="EMBL" id="QXIR01000005">
    <property type="protein sequence ID" value="RIW36459.1"/>
    <property type="molecule type" value="Genomic_DNA"/>
</dbReference>
<dbReference type="GO" id="GO:0008649">
    <property type="term" value="F:rRNA methyltransferase activity"/>
    <property type="evidence" value="ECO:0007669"/>
    <property type="project" value="InterPro"/>
</dbReference>
<dbReference type="InterPro" id="IPR035926">
    <property type="entry name" value="NusB-like_sf"/>
</dbReference>
<evidence type="ECO:0000256" key="2">
    <source>
        <dbReference type="ARBA" id="ARBA00004496"/>
    </source>
</evidence>
<dbReference type="GO" id="GO:0005737">
    <property type="term" value="C:cytoplasm"/>
    <property type="evidence" value="ECO:0007669"/>
    <property type="project" value="UniProtKB-SubCell"/>
</dbReference>
<dbReference type="SUPFAM" id="SSF48013">
    <property type="entry name" value="NusB-like"/>
    <property type="match status" value="1"/>
</dbReference>
<dbReference type="PANTHER" id="PTHR22807:SF53">
    <property type="entry name" value="RIBOSOMAL RNA SMALL SUBUNIT METHYLTRANSFERASE B-RELATED"/>
    <property type="match status" value="1"/>
</dbReference>
<dbReference type="InterPro" id="IPR054728">
    <property type="entry name" value="RsmB-like_ferredoxin"/>
</dbReference>
<dbReference type="FunFam" id="3.40.50.150:FF:000022">
    <property type="entry name" value="Ribosomal RNA small subunit methyltransferase B"/>
    <property type="match status" value="1"/>
</dbReference>
<keyword evidence="7 14" id="KW-0489">Methyltransferase</keyword>
<keyword evidence="10 14" id="KW-0694">RNA-binding</keyword>
<dbReference type="RefSeq" id="WP_119546009.1">
    <property type="nucleotide sequence ID" value="NZ_QXIR01000005.1"/>
</dbReference>
<evidence type="ECO:0000256" key="11">
    <source>
        <dbReference type="ARBA" id="ARBA00030399"/>
    </source>
</evidence>
<feature type="binding site" evidence="14">
    <location>
        <position position="283"/>
    </location>
    <ligand>
        <name>S-adenosyl-L-methionine</name>
        <dbReference type="ChEBI" id="CHEBI:59789"/>
    </ligand>
</feature>
<dbReference type="Gene3D" id="1.10.940.10">
    <property type="entry name" value="NusB-like"/>
    <property type="match status" value="1"/>
</dbReference>
<dbReference type="NCBIfam" id="NF011494">
    <property type="entry name" value="PRK14902.1"/>
    <property type="match status" value="1"/>
</dbReference>
<dbReference type="FunFam" id="1.10.940.10:FF:000006">
    <property type="entry name" value="16S rRNA (Cytosine(967)-C(5))-methyltransferase RsmB"/>
    <property type="match status" value="1"/>
</dbReference>
<dbReference type="Pfam" id="PF01029">
    <property type="entry name" value="NusB"/>
    <property type="match status" value="1"/>
</dbReference>
<dbReference type="Gene3D" id="3.40.50.150">
    <property type="entry name" value="Vaccinia Virus protein VP39"/>
    <property type="match status" value="1"/>
</dbReference>
<dbReference type="GO" id="GO:0003723">
    <property type="term" value="F:RNA binding"/>
    <property type="evidence" value="ECO:0007669"/>
    <property type="project" value="UniProtKB-UniRule"/>
</dbReference>
<evidence type="ECO:0000256" key="4">
    <source>
        <dbReference type="ARBA" id="ARBA00012140"/>
    </source>
</evidence>
<keyword evidence="6" id="KW-0698">rRNA processing</keyword>
<accession>A0A3A1R838</accession>
<reference evidence="16 17" key="1">
    <citation type="submission" date="2018-09" db="EMBL/GenBank/DDBJ databases">
        <title>Bacillus saliacetes sp. nov., isolated from Thai shrimp paste (Ka-pi).</title>
        <authorList>
            <person name="Daroonpunt R."/>
            <person name="Tanasupawat S."/>
            <person name="Yiamsombut S."/>
        </authorList>
    </citation>
    <scope>NUCLEOTIDE SEQUENCE [LARGE SCALE GENOMIC DNA]</scope>
    <source>
        <strain evidence="16 17">SKP7-4</strain>
    </source>
</reference>
<evidence type="ECO:0000313" key="16">
    <source>
        <dbReference type="EMBL" id="RIW36459.1"/>
    </source>
</evidence>
<feature type="binding site" evidence="14">
    <location>
        <begin position="259"/>
        <end position="265"/>
    </location>
    <ligand>
        <name>S-adenosyl-L-methionine</name>
        <dbReference type="ChEBI" id="CHEBI:59789"/>
    </ligand>
</feature>
<name>A0A3A1R838_9BACI</name>
<feature type="binding site" evidence="14">
    <location>
        <position position="310"/>
    </location>
    <ligand>
        <name>S-adenosyl-L-methionine</name>
        <dbReference type="ChEBI" id="CHEBI:59789"/>
    </ligand>
</feature>
<comment type="subcellular location">
    <subcellularLocation>
        <location evidence="2">Cytoplasm</location>
    </subcellularLocation>
</comment>
<dbReference type="NCBIfam" id="TIGR00563">
    <property type="entry name" value="rsmB"/>
    <property type="match status" value="1"/>
</dbReference>
<keyword evidence="9 14" id="KW-0949">S-adenosyl-L-methionine</keyword>
<sequence>MSKLKKTVREASLDVLESVEKNQSYSNLLLNHAIEKYNIKGPDTGLLTELTYGTIQRRMTLDYYLAPFINKKVESWVRQLLRLSLYQMVYLDKIPDRAILFEAVEIAKRRGHKGIASMVNGILRSIQRKGVQSTESIQDPVERLAIETSHPEWLVKRWTEQFGVHKTREMCETNITAPLQTARVNTLKTTRDELLESLTQEGLTVKKSQIAPEAIVSLKGNLAKTDAFRKGLLTIQDESSMLVAHSLDVQEGFNVLDSCAAPGGKTTHIAELMGGKGKVLALDLHKHKIKLIEDNAARLGLENIESKAHDSRTAGELFEPESFDRILVDAPCSGLGVLRRKPDIKYTKTEKDLESLQKIQLQILKAVSPLLKKGGILVYSTCTVDMNENQGTVKEFLNQNEGFQPYELIHLPETVQPFVEENMLQIFPQDFGGDGFFISCFKKDS</sequence>
<evidence type="ECO:0000256" key="9">
    <source>
        <dbReference type="ARBA" id="ARBA00022691"/>
    </source>
</evidence>
<dbReference type="GO" id="GO:0006355">
    <property type="term" value="P:regulation of DNA-templated transcription"/>
    <property type="evidence" value="ECO:0007669"/>
    <property type="project" value="InterPro"/>
</dbReference>
<evidence type="ECO:0000256" key="13">
    <source>
        <dbReference type="ARBA" id="ARBA00047283"/>
    </source>
</evidence>
<comment type="catalytic activity">
    <reaction evidence="13">
        <text>cytidine(967) in 16S rRNA + S-adenosyl-L-methionine = 5-methylcytidine(967) in 16S rRNA + S-adenosyl-L-homocysteine + H(+)</text>
        <dbReference type="Rhea" id="RHEA:42748"/>
        <dbReference type="Rhea" id="RHEA-COMP:10219"/>
        <dbReference type="Rhea" id="RHEA-COMP:10220"/>
        <dbReference type="ChEBI" id="CHEBI:15378"/>
        <dbReference type="ChEBI" id="CHEBI:57856"/>
        <dbReference type="ChEBI" id="CHEBI:59789"/>
        <dbReference type="ChEBI" id="CHEBI:74483"/>
        <dbReference type="ChEBI" id="CHEBI:82748"/>
        <dbReference type="EC" id="2.1.1.176"/>
    </reaction>
</comment>
<dbReference type="Gene3D" id="3.30.70.1170">
    <property type="entry name" value="Sun protein, domain 3"/>
    <property type="match status" value="1"/>
</dbReference>
<keyword evidence="5" id="KW-0963">Cytoplasm</keyword>
<dbReference type="InterPro" id="IPR029063">
    <property type="entry name" value="SAM-dependent_MTases_sf"/>
</dbReference>
<dbReference type="Pfam" id="PF01189">
    <property type="entry name" value="Methyltr_RsmB-F"/>
    <property type="match status" value="1"/>
</dbReference>
<evidence type="ECO:0000256" key="3">
    <source>
        <dbReference type="ARBA" id="ARBA00007494"/>
    </source>
</evidence>
<evidence type="ECO:0000256" key="12">
    <source>
        <dbReference type="ARBA" id="ARBA00031088"/>
    </source>
</evidence>
<comment type="function">
    <text evidence="1">Specifically methylates the cytosine at position 967 (m5C967) of 16S rRNA.</text>
</comment>
<evidence type="ECO:0000256" key="5">
    <source>
        <dbReference type="ARBA" id="ARBA00022490"/>
    </source>
</evidence>
<feature type="domain" description="SAM-dependent MTase RsmB/NOP-type" evidence="15">
    <location>
        <begin position="170"/>
        <end position="444"/>
    </location>
</feature>
<dbReference type="EC" id="2.1.1.176" evidence="4"/>
<dbReference type="CDD" id="cd02440">
    <property type="entry name" value="AdoMet_MTases"/>
    <property type="match status" value="1"/>
</dbReference>
<comment type="caution">
    <text evidence="16">The sequence shown here is derived from an EMBL/GenBank/DDBJ whole genome shotgun (WGS) entry which is preliminary data.</text>
</comment>
<evidence type="ECO:0000256" key="1">
    <source>
        <dbReference type="ARBA" id="ARBA00002724"/>
    </source>
</evidence>
<evidence type="ECO:0000313" key="17">
    <source>
        <dbReference type="Proteomes" id="UP000265801"/>
    </source>
</evidence>
<evidence type="ECO:0000256" key="8">
    <source>
        <dbReference type="ARBA" id="ARBA00022679"/>
    </source>
</evidence>